<dbReference type="InterPro" id="IPR001075">
    <property type="entry name" value="NIF_FeS_clus_asmbl_NifU_C"/>
</dbReference>
<feature type="binding site" evidence="10">
    <location>
        <position position="138"/>
    </location>
    <ligand>
        <name>[2Fe-2S] cluster</name>
        <dbReference type="ChEBI" id="CHEBI:190135"/>
    </ligand>
</feature>
<comment type="caution">
    <text evidence="14">The sequence shown here is derived from an EMBL/GenBank/DDBJ whole genome shotgun (WGS) entry which is preliminary data.</text>
</comment>
<comment type="cofactor">
    <cofactor evidence="10">
        <name>[2Fe-2S] cluster</name>
        <dbReference type="ChEBI" id="CHEBI:190135"/>
    </cofactor>
    <text evidence="10">Binds 1 [2Fe-2S] cluster per subunit.</text>
</comment>
<feature type="domain" description="NIF system FeS cluster assembly NifU N-terminal" evidence="12">
    <location>
        <begin position="4"/>
        <end position="125"/>
    </location>
</feature>
<dbReference type="GO" id="GO:0051537">
    <property type="term" value="F:2 iron, 2 sulfur cluster binding"/>
    <property type="evidence" value="ECO:0007669"/>
    <property type="project" value="UniProtKB-KW"/>
</dbReference>
<dbReference type="InterPro" id="IPR041854">
    <property type="entry name" value="BFD-like_2Fe2S-bd_dom_sf"/>
</dbReference>
<evidence type="ECO:0000259" key="13">
    <source>
        <dbReference type="Pfam" id="PF04324"/>
    </source>
</evidence>
<dbReference type="InterPro" id="IPR016217">
    <property type="entry name" value="N_fixation_NifU"/>
</dbReference>
<organism evidence="14 15">
    <name type="scientific">Candidatus Scalindua japonica</name>
    <dbReference type="NCBI Taxonomy" id="1284222"/>
    <lineage>
        <taxon>Bacteria</taxon>
        <taxon>Pseudomonadati</taxon>
        <taxon>Planctomycetota</taxon>
        <taxon>Candidatus Brocadiia</taxon>
        <taxon>Candidatus Brocadiales</taxon>
        <taxon>Candidatus Scalinduaceae</taxon>
        <taxon>Candidatus Scalindua</taxon>
    </lineage>
</organism>
<dbReference type="Gene3D" id="3.90.1010.10">
    <property type="match status" value="1"/>
</dbReference>
<evidence type="ECO:0000256" key="5">
    <source>
        <dbReference type="ARBA" id="ARBA00023004"/>
    </source>
</evidence>
<dbReference type="CDD" id="cd06664">
    <property type="entry name" value="IscU_like"/>
    <property type="match status" value="1"/>
</dbReference>
<comment type="cofactor">
    <cofactor evidence="10">
        <name>Fe cation</name>
        <dbReference type="ChEBI" id="CHEBI:24875"/>
    </cofactor>
    <text evidence="10">Binds 1 Fe cation per subunit.</text>
</comment>
<gene>
    <name evidence="14" type="ORF">SCALIN_C04_0323</name>
</gene>
<dbReference type="Pfam" id="PF01592">
    <property type="entry name" value="NifU_N"/>
    <property type="match status" value="1"/>
</dbReference>
<dbReference type="AlphaFoldDB" id="A0A286TVG3"/>
<feature type="binding site" evidence="10">
    <location>
        <position position="62"/>
    </location>
    <ligand>
        <name>Fe cation</name>
        <dbReference type="ChEBI" id="CHEBI:24875"/>
    </ligand>
</feature>
<dbReference type="PIRSF" id="PIRSF000375">
    <property type="entry name" value="NifU"/>
    <property type="match status" value="1"/>
</dbReference>
<dbReference type="SUPFAM" id="SSF117916">
    <property type="entry name" value="Fe-S cluster assembly (FSCA) domain-like"/>
    <property type="match status" value="1"/>
</dbReference>
<accession>A0A286TVG3</accession>
<evidence type="ECO:0000256" key="3">
    <source>
        <dbReference type="ARBA" id="ARBA00022714"/>
    </source>
</evidence>
<evidence type="ECO:0000256" key="2">
    <source>
        <dbReference type="ARBA" id="ARBA00015278"/>
    </source>
</evidence>
<dbReference type="InterPro" id="IPR007419">
    <property type="entry name" value="BFD-like_2Fe2S-bd_dom"/>
</dbReference>
<evidence type="ECO:0000313" key="15">
    <source>
        <dbReference type="Proteomes" id="UP000218542"/>
    </source>
</evidence>
<dbReference type="CDD" id="cd19947">
    <property type="entry name" value="NifU_Fer2_BFD-like"/>
    <property type="match status" value="1"/>
</dbReference>
<evidence type="ECO:0000256" key="6">
    <source>
        <dbReference type="ARBA" id="ARBA00023014"/>
    </source>
</evidence>
<keyword evidence="4 10" id="KW-0479">Metal-binding</keyword>
<dbReference type="EMBL" id="BAOS01000004">
    <property type="protein sequence ID" value="GAX59835.1"/>
    <property type="molecule type" value="Genomic_DNA"/>
</dbReference>
<evidence type="ECO:0000256" key="4">
    <source>
        <dbReference type="ARBA" id="ARBA00022723"/>
    </source>
</evidence>
<dbReference type="InterPro" id="IPR002871">
    <property type="entry name" value="NIF_FeS_clus_asmbl_NifU_N"/>
</dbReference>
<evidence type="ECO:0000256" key="8">
    <source>
        <dbReference type="ARBA" id="ARBA00034078"/>
    </source>
</evidence>
<feature type="domain" description="NIF system FeS cluster assembly NifU C-terminal" evidence="11">
    <location>
        <begin position="217"/>
        <end position="281"/>
    </location>
</feature>
<dbReference type="SUPFAM" id="SSF82649">
    <property type="entry name" value="SufE/NifU"/>
    <property type="match status" value="1"/>
</dbReference>
<keyword evidence="15" id="KW-1185">Reference proteome</keyword>
<dbReference type="RefSeq" id="WP_096892965.1">
    <property type="nucleotide sequence ID" value="NZ_BAOS01000004.1"/>
</dbReference>
<feature type="binding site" evidence="10">
    <location>
        <position position="176"/>
    </location>
    <ligand>
        <name>[2Fe-2S] cluster</name>
        <dbReference type="ChEBI" id="CHEBI:190135"/>
    </ligand>
</feature>
<name>A0A286TVG3_9BACT</name>
<comment type="cofactor">
    <cofactor evidence="8">
        <name>[2Fe-2S] cluster</name>
        <dbReference type="ChEBI" id="CHEBI:190135"/>
    </cofactor>
</comment>
<proteinExistence type="inferred from homology"/>
<dbReference type="Gene3D" id="1.10.10.1100">
    <property type="entry name" value="BFD-like [2Fe-2S]-binding domain"/>
    <property type="match status" value="1"/>
</dbReference>
<comment type="similarity">
    <text evidence="1 9">Belongs to the NifU family.</text>
</comment>
<feature type="binding site" evidence="10">
    <location>
        <position position="35"/>
    </location>
    <ligand>
        <name>Fe cation</name>
        <dbReference type="ChEBI" id="CHEBI:24875"/>
    </ligand>
</feature>
<dbReference type="InterPro" id="IPR010238">
    <property type="entry name" value="NIF_FeS_clus_asmbl_NifU"/>
</dbReference>
<dbReference type="Pfam" id="PF04324">
    <property type="entry name" value="Fer2_BFD"/>
    <property type="match status" value="1"/>
</dbReference>
<feature type="binding site" evidence="10">
    <location>
        <position position="106"/>
    </location>
    <ligand>
        <name>Fe cation</name>
        <dbReference type="ChEBI" id="CHEBI:24875"/>
    </ligand>
</feature>
<dbReference type="PANTHER" id="PTHR10093">
    <property type="entry name" value="IRON-SULFUR CLUSTER ASSEMBLY ENZYME NIFU HOMOLOG"/>
    <property type="match status" value="1"/>
</dbReference>
<dbReference type="OrthoDB" id="291899at2"/>
<dbReference type="GO" id="GO:0016226">
    <property type="term" value="P:iron-sulfur cluster assembly"/>
    <property type="evidence" value="ECO:0007669"/>
    <property type="project" value="InterPro"/>
</dbReference>
<keyword evidence="7 9" id="KW-0535">Nitrogen fixation</keyword>
<feature type="binding site" evidence="10">
    <location>
        <position position="140"/>
    </location>
    <ligand>
        <name>[2Fe-2S] cluster</name>
        <dbReference type="ChEBI" id="CHEBI:190135"/>
    </ligand>
</feature>
<dbReference type="InterPro" id="IPR034904">
    <property type="entry name" value="FSCA_dom_sf"/>
</dbReference>
<dbReference type="GO" id="GO:0005506">
    <property type="term" value="F:iron ion binding"/>
    <property type="evidence" value="ECO:0007669"/>
    <property type="project" value="InterPro"/>
</dbReference>
<evidence type="ECO:0000259" key="11">
    <source>
        <dbReference type="Pfam" id="PF01106"/>
    </source>
</evidence>
<evidence type="ECO:0000256" key="1">
    <source>
        <dbReference type="ARBA" id="ARBA00006420"/>
    </source>
</evidence>
<reference evidence="15" key="1">
    <citation type="journal article" date="2017" name="Environ. Microbiol. Rep.">
        <title>Genetic Diversity of Marine Anaerobic Ammonium-Oxidizing Bacteria as Revealed by Genomic and Proteomic Analyses of 'Candidatus Scalindua japonica'.</title>
        <authorList>
            <person name="Oshiki M."/>
            <person name="Mizuto K."/>
            <person name="Kimura Z."/>
            <person name="Kindaichi T."/>
            <person name="Satoh H."/>
            <person name="Okabe S."/>
        </authorList>
    </citation>
    <scope>NUCLEOTIDE SEQUENCE [LARGE SCALE GENOMIC DNA]</scope>
    <source>
        <strain evidence="15">husup-a2</strain>
    </source>
</reference>
<comment type="function">
    <text evidence="9">May be involved in the formation or repair of [Fe-S] clusters present in iron-sulfur proteins.</text>
</comment>
<evidence type="ECO:0000256" key="10">
    <source>
        <dbReference type="PIRSR" id="PIRSR000375-1"/>
    </source>
</evidence>
<evidence type="ECO:0000256" key="7">
    <source>
        <dbReference type="ARBA" id="ARBA00023231"/>
    </source>
</evidence>
<evidence type="ECO:0000259" key="12">
    <source>
        <dbReference type="Pfam" id="PF01592"/>
    </source>
</evidence>
<sequence length="286" mass="31435">MWDYSDKVKEYFMNPKNVGVIEDANAVGDVGSITCGDALKLMLKVEDGTEKIVNAKFQTFGCGSAIASSSALTEMIIGKTVKEAEKITNQDIADYLGGLPREKMHCSVLGREALETAIANYRGIDLKQLKEDEGPLVCQCFGIHEKFIEKVVTENSLKTVEEVTNYTKAGGGCQSCHPAIEDIIEKAWREKGKFLHVREEAPKHKPVMTNLQKIALITETIEKEIRPALAQDGGDIELIDIAGNEVYIALRGQCASCISAAYTTENIEDKLRELVSPDIVVHLQSD</sequence>
<dbReference type="Gene3D" id="3.30.300.130">
    <property type="entry name" value="Fe-S cluster assembly (FSCA)"/>
    <property type="match status" value="1"/>
</dbReference>
<evidence type="ECO:0000313" key="14">
    <source>
        <dbReference type="EMBL" id="GAX59835.1"/>
    </source>
</evidence>
<evidence type="ECO:0000256" key="9">
    <source>
        <dbReference type="PIRNR" id="PIRNR000375"/>
    </source>
</evidence>
<dbReference type="Pfam" id="PF01106">
    <property type="entry name" value="NifU"/>
    <property type="match status" value="1"/>
</dbReference>
<dbReference type="NCBIfam" id="TIGR02000">
    <property type="entry name" value="NifU_proper"/>
    <property type="match status" value="1"/>
</dbReference>
<feature type="binding site" evidence="10">
    <location>
        <position position="173"/>
    </location>
    <ligand>
        <name>[2Fe-2S] cluster</name>
        <dbReference type="ChEBI" id="CHEBI:190135"/>
    </ligand>
</feature>
<keyword evidence="6 10" id="KW-0411">Iron-sulfur</keyword>
<keyword evidence="3 10" id="KW-0001">2Fe-2S</keyword>
<keyword evidence="5 10" id="KW-0408">Iron</keyword>
<protein>
    <recommendedName>
        <fullName evidence="2 9">Nitrogen fixation protein NifU</fullName>
    </recommendedName>
</protein>
<dbReference type="Proteomes" id="UP000218542">
    <property type="component" value="Unassembled WGS sequence"/>
</dbReference>
<feature type="domain" description="BFD-like [2Fe-2S]-binding" evidence="13">
    <location>
        <begin position="136"/>
        <end position="185"/>
    </location>
</feature>